<organism evidence="1 2">
    <name type="scientific">Rubinisphaera brasiliensis (strain ATCC 49424 / DSM 5305 / JCM 21570 / IAM 15109 / NBRC 103401 / IFAM 1448)</name>
    <name type="common">Planctomyces brasiliensis</name>
    <dbReference type="NCBI Taxonomy" id="756272"/>
    <lineage>
        <taxon>Bacteria</taxon>
        <taxon>Pseudomonadati</taxon>
        <taxon>Planctomycetota</taxon>
        <taxon>Planctomycetia</taxon>
        <taxon>Planctomycetales</taxon>
        <taxon>Planctomycetaceae</taxon>
        <taxon>Rubinisphaera</taxon>
    </lineage>
</organism>
<proteinExistence type="predicted"/>
<dbReference type="SUPFAM" id="SSF52540">
    <property type="entry name" value="P-loop containing nucleoside triphosphate hydrolases"/>
    <property type="match status" value="1"/>
</dbReference>
<dbReference type="AlphaFoldDB" id="F0SNQ6"/>
<gene>
    <name evidence="1" type="ordered locus">Plabr_1330</name>
</gene>
<dbReference type="PANTHER" id="PTHR35894:SF1">
    <property type="entry name" value="PHOSPHORIBULOKINASE _ URIDINE KINASE FAMILY"/>
    <property type="match status" value="1"/>
</dbReference>
<evidence type="ECO:0000313" key="1">
    <source>
        <dbReference type="EMBL" id="ADY58942.1"/>
    </source>
</evidence>
<reference evidence="2" key="1">
    <citation type="submission" date="2011-02" db="EMBL/GenBank/DDBJ databases">
        <title>The complete genome of Planctomyces brasiliensis DSM 5305.</title>
        <authorList>
            <person name="Lucas S."/>
            <person name="Copeland A."/>
            <person name="Lapidus A."/>
            <person name="Bruce D."/>
            <person name="Goodwin L."/>
            <person name="Pitluck S."/>
            <person name="Kyrpides N."/>
            <person name="Mavromatis K."/>
            <person name="Pagani I."/>
            <person name="Ivanova N."/>
            <person name="Ovchinnikova G."/>
            <person name="Lu M."/>
            <person name="Detter J.C."/>
            <person name="Han C."/>
            <person name="Land M."/>
            <person name="Hauser L."/>
            <person name="Markowitz V."/>
            <person name="Cheng J.-F."/>
            <person name="Hugenholtz P."/>
            <person name="Woyke T."/>
            <person name="Wu D."/>
            <person name="Tindall B."/>
            <person name="Pomrenke H.G."/>
            <person name="Brambilla E."/>
            <person name="Klenk H.-P."/>
            <person name="Eisen J.A."/>
        </authorList>
    </citation>
    <scope>NUCLEOTIDE SEQUENCE [LARGE SCALE GENOMIC DNA]</scope>
    <source>
        <strain evidence="2">ATCC 49424 / DSM 5305 / JCM 21570 / NBRC 103401 / IFAM 1448</strain>
    </source>
</reference>
<dbReference type="Gene3D" id="3.40.50.300">
    <property type="entry name" value="P-loop containing nucleotide triphosphate hydrolases"/>
    <property type="match status" value="1"/>
</dbReference>
<dbReference type="Proteomes" id="UP000006860">
    <property type="component" value="Chromosome"/>
</dbReference>
<sequence>MPSSVPLRPWHLQHFSLNAEPFHPALAWPTDRRFVYHSRGWEEALARVQYVSENQFGVAILTGQPGVGKSLLLTAAEESLLLENYRPLRHICHPSTSAPAYPLGRASHPETRDVLAACLEGHPAGLDGEHRVLLLDNVDQMRRQRDIVHRLVECALQNSILGCLILCIPQQTAPNLFEDLVNYAPLVIRMTPLELWETGEYLGHRMTAAGGAGEYFHESAIERLHIHSRGVPRLLNRLAHETLLLAAVKNKEELTGEMVDSIQRSLSEFSRPTAAVRAA</sequence>
<dbReference type="KEGG" id="pbs:Plabr_1330"/>
<protein>
    <submittedName>
        <fullName evidence="1">AAA ATPase</fullName>
    </submittedName>
</protein>
<dbReference type="InterPro" id="IPR027417">
    <property type="entry name" value="P-loop_NTPase"/>
</dbReference>
<dbReference type="PANTHER" id="PTHR35894">
    <property type="entry name" value="GENERAL SECRETION PATHWAY PROTEIN A-RELATED"/>
    <property type="match status" value="1"/>
</dbReference>
<name>F0SNQ6_RUBBR</name>
<dbReference type="STRING" id="756272.Plabr_1330"/>
<dbReference type="OrthoDB" id="9783370at2"/>
<evidence type="ECO:0000313" key="2">
    <source>
        <dbReference type="Proteomes" id="UP000006860"/>
    </source>
</evidence>
<dbReference type="InterPro" id="IPR052026">
    <property type="entry name" value="ExeA_AAA_ATPase_DNA-bind"/>
</dbReference>
<dbReference type="RefSeq" id="WP_013627674.1">
    <property type="nucleotide sequence ID" value="NC_015174.1"/>
</dbReference>
<keyword evidence="2" id="KW-1185">Reference proteome</keyword>
<dbReference type="eggNOG" id="COG3267">
    <property type="taxonomic scope" value="Bacteria"/>
</dbReference>
<dbReference type="HOGENOM" id="CLU_997096_0_0_0"/>
<dbReference type="EMBL" id="CP002546">
    <property type="protein sequence ID" value="ADY58942.1"/>
    <property type="molecule type" value="Genomic_DNA"/>
</dbReference>
<accession>F0SNQ6</accession>